<accession>A0A812NG31</accession>
<feature type="transmembrane region" description="Helical" evidence="1">
    <location>
        <begin position="1174"/>
        <end position="1193"/>
    </location>
</feature>
<feature type="transmembrane region" description="Helical" evidence="1">
    <location>
        <begin position="354"/>
        <end position="378"/>
    </location>
</feature>
<dbReference type="Proteomes" id="UP000604046">
    <property type="component" value="Unassembled WGS sequence"/>
</dbReference>
<feature type="transmembrane region" description="Helical" evidence="1">
    <location>
        <begin position="324"/>
        <end position="342"/>
    </location>
</feature>
<protein>
    <submittedName>
        <fullName evidence="2">PSF2 protein</fullName>
    </submittedName>
</protein>
<keyword evidence="1" id="KW-1133">Transmembrane helix</keyword>
<dbReference type="EMBL" id="CAJNDS010002069">
    <property type="protein sequence ID" value="CAE7304064.1"/>
    <property type="molecule type" value="Genomic_DNA"/>
</dbReference>
<gene>
    <name evidence="2" type="primary">PSF2</name>
    <name evidence="2" type="ORF">SNAT2548_LOCUS15990</name>
</gene>
<evidence type="ECO:0000256" key="1">
    <source>
        <dbReference type="SAM" id="Phobius"/>
    </source>
</evidence>
<dbReference type="OrthoDB" id="413441at2759"/>
<comment type="caution">
    <text evidence="2">The sequence shown here is derived from an EMBL/GenBank/DDBJ whole genome shotgun (WGS) entry which is preliminary data.</text>
</comment>
<keyword evidence="3" id="KW-1185">Reference proteome</keyword>
<evidence type="ECO:0000313" key="2">
    <source>
        <dbReference type="EMBL" id="CAE7304064.1"/>
    </source>
</evidence>
<feature type="transmembrane region" description="Helical" evidence="1">
    <location>
        <begin position="1223"/>
        <end position="1245"/>
    </location>
</feature>
<name>A0A812NG31_9DINO</name>
<reference evidence="2" key="1">
    <citation type="submission" date="2021-02" db="EMBL/GenBank/DDBJ databases">
        <authorList>
            <person name="Dougan E. K."/>
            <person name="Rhodes N."/>
            <person name="Thang M."/>
            <person name="Chan C."/>
        </authorList>
    </citation>
    <scope>NUCLEOTIDE SEQUENCE</scope>
</reference>
<feature type="transmembrane region" description="Helical" evidence="1">
    <location>
        <begin position="243"/>
        <end position="261"/>
    </location>
</feature>
<keyword evidence="1" id="KW-0472">Membrane</keyword>
<feature type="transmembrane region" description="Helical" evidence="1">
    <location>
        <begin position="1134"/>
        <end position="1153"/>
    </location>
</feature>
<evidence type="ECO:0000313" key="3">
    <source>
        <dbReference type="Proteomes" id="UP000604046"/>
    </source>
</evidence>
<keyword evidence="1" id="KW-0812">Transmembrane</keyword>
<sequence>MGKAEASRVVRAWVFLRLVRFGWHCWRANLATLASKVRSSCCGLRSCCGQVLPQRRSSKRSAQCCRCQLLLTCHSLFCILWQPFTALLVPPPLQKEELYRWDETDPGAGCPILPDARKHFLVQVTICVAPNFETCSFKQFCRVSSHGCLPSLPTMPTALLKLWRTYGFTPADLFITYKEKPFGWLRASLLYILSLPSHFLKTFDWNGIRRVWYGPKSEEDAVRRFGVTSMVVINYMIYRRSNIIMTVVFLGLFIVLSLADFHSKSQSQREQLEWGVDLQSYEGYVKDQLALGENATFLSYSQEVMTRAFSAVEMQSAGLAAWKAIIKMLFLCTSMAYSFFAMRHWNFLRTSQYYLYFAFAAIITFPFLITFVPTADLLDWTLSEKIFQNHLEEARKYFHADEIVASCMLNDPLETFEVARPVIEAVCPVLQQRVPYVMPGVVRVKVLGQPVSVTIKSWLPWLADMVPEGTNLKPIHRVCDQSMNLVDSNVTADLAATASDVCKSLATFLYKNVPPEASTALTELREALRQNQQDKESTEQAVYQLHFVDKVEGLEAVPLRLFSRAADNRLDGLLVRPGGDPSGCGQFLTPPSVYPEDAVLVVGPLERGGRGACNVRHILQNADKVGARAVVLIDPKRTVRTLPSAPRVTVGVIAYDLDGQAILYAVEKQHQKAIRVVIRFSPVFGLQRASRTSAGCLCKGMGYDSDCRVRPADLLTSGSGGRSPYPWCETAEFDYWGALCKKDFDLCVPPGEGEAFERPGAGCKTSCGRHGDSLHDYCYVKGSWIQVQRCVAALGVSGRVERPGEQPEDFEGSILNFAGAMSRFKASGRLLTLTPSFLCVFRVATASPSGGKTSGQVHYSSTASSELDWQHVADVNEEFITPDSVTEIHFEVAVEGVASKHFDAVRLEQRCGTRGSGQLGNWSLVPHGQLRIPTLHSAAPNVDRRLRASLSAPAGDDEGGDGDGDGKVKLSTCSEFVGIPCIDPGKSLLARCSDNQVCDSNFTAGGGFCRCADGFCWSYIKQGCVDQSEHARELVSKLLDETMLERHSPKLWATAKEIATAGFCAMEAAESLNNILRHVLAIGPGILISAWTAKLIFVHSTVPGYFSYFFTMVYSPGAWVLNNVFHQTAADWRLSLGLAAMAFWTIPVSLTGMKYGLHRPMSVARAMSLVNNLLLLYYFILFAGVVFIVMFVMGSETEGDEYFSVRATFRRQLRPGKLSKGQLFYHILGLLTESFAVFFITCCAATDAFIMVITKEHEAAWSLVTRGSQAQASLPQASAEEEQYAIEERVTRDWLLLMKEFSEQGEGARRLTTRLLRDDERSSGGADEAVELTDMVRLRQAEMEQPSLLAGHVQESMD</sequence>
<organism evidence="2 3">
    <name type="scientific">Symbiodinium natans</name>
    <dbReference type="NCBI Taxonomy" id="878477"/>
    <lineage>
        <taxon>Eukaryota</taxon>
        <taxon>Sar</taxon>
        <taxon>Alveolata</taxon>
        <taxon>Dinophyceae</taxon>
        <taxon>Suessiales</taxon>
        <taxon>Symbiodiniaceae</taxon>
        <taxon>Symbiodinium</taxon>
    </lineage>
</organism>
<proteinExistence type="predicted"/>